<dbReference type="WBParaSite" id="ECPE_0000483701-mRNA-1">
    <property type="protein sequence ID" value="ECPE_0000483701-mRNA-1"/>
    <property type="gene ID" value="ECPE_0000483701"/>
</dbReference>
<evidence type="ECO:0000259" key="4">
    <source>
        <dbReference type="PROSITE" id="PS50287"/>
    </source>
</evidence>
<evidence type="ECO:0000313" key="6">
    <source>
        <dbReference type="Proteomes" id="UP000272942"/>
    </source>
</evidence>
<dbReference type="GO" id="GO:0016020">
    <property type="term" value="C:membrane"/>
    <property type="evidence" value="ECO:0007669"/>
    <property type="project" value="InterPro"/>
</dbReference>
<evidence type="ECO:0000313" key="5">
    <source>
        <dbReference type="EMBL" id="VDP73738.1"/>
    </source>
</evidence>
<dbReference type="PANTHER" id="PTHR14002">
    <property type="entry name" value="ENDOGLIN/TGF-BETA RECEPTOR TYPE III"/>
    <property type="match status" value="1"/>
</dbReference>
<reference evidence="7" key="1">
    <citation type="submission" date="2016-06" db="UniProtKB">
        <authorList>
            <consortium name="WormBaseParasite"/>
        </authorList>
    </citation>
    <scope>IDENTIFICATION</scope>
</reference>
<evidence type="ECO:0000256" key="1">
    <source>
        <dbReference type="ARBA" id="ARBA00022729"/>
    </source>
</evidence>
<keyword evidence="6" id="KW-1185">Reference proteome</keyword>
<evidence type="ECO:0000313" key="7">
    <source>
        <dbReference type="WBParaSite" id="ECPE_0000483701-mRNA-1"/>
    </source>
</evidence>
<name>A0A183ACZ0_9TREM</name>
<evidence type="ECO:0000256" key="3">
    <source>
        <dbReference type="PROSITE-ProRule" id="PRU00196"/>
    </source>
</evidence>
<reference evidence="5 6" key="2">
    <citation type="submission" date="2018-11" db="EMBL/GenBank/DDBJ databases">
        <authorList>
            <consortium name="Pathogen Informatics"/>
        </authorList>
    </citation>
    <scope>NUCLEOTIDE SEQUENCE [LARGE SCALE GENOMIC DNA]</scope>
    <source>
        <strain evidence="5 6">Egypt</strain>
    </source>
</reference>
<accession>A0A183ACZ0</accession>
<keyword evidence="1" id="KW-0732">Signal</keyword>
<organism evidence="7">
    <name type="scientific">Echinostoma caproni</name>
    <dbReference type="NCBI Taxonomy" id="27848"/>
    <lineage>
        <taxon>Eukaryota</taxon>
        <taxon>Metazoa</taxon>
        <taxon>Spiralia</taxon>
        <taxon>Lophotrochozoa</taxon>
        <taxon>Platyhelminthes</taxon>
        <taxon>Trematoda</taxon>
        <taxon>Digenea</taxon>
        <taxon>Plagiorchiida</taxon>
        <taxon>Echinostomata</taxon>
        <taxon>Echinostomatoidea</taxon>
        <taxon>Echinostomatidae</taxon>
        <taxon>Echinostoma</taxon>
    </lineage>
</organism>
<dbReference type="AlphaFoldDB" id="A0A183ACZ0"/>
<dbReference type="PANTHER" id="PTHR14002:SF43">
    <property type="entry name" value="DELTA-LIKE PROTEIN"/>
    <property type="match status" value="1"/>
</dbReference>
<dbReference type="PROSITE" id="PS50287">
    <property type="entry name" value="SRCR_2"/>
    <property type="match status" value="1"/>
</dbReference>
<proteinExistence type="predicted"/>
<dbReference type="Proteomes" id="UP000272942">
    <property type="component" value="Unassembled WGS sequence"/>
</dbReference>
<protein>
    <submittedName>
        <fullName evidence="7">SRCR domain-containing protein</fullName>
    </submittedName>
</protein>
<dbReference type="SUPFAM" id="SSF56487">
    <property type="entry name" value="SRCR-like"/>
    <property type="match status" value="1"/>
</dbReference>
<dbReference type="Gene3D" id="2.60.40.4100">
    <property type="entry name" value="Zona pellucida, ZP-C domain"/>
    <property type="match status" value="1"/>
</dbReference>
<dbReference type="Gene3D" id="3.10.250.10">
    <property type="entry name" value="SRCR-like domain"/>
    <property type="match status" value="1"/>
</dbReference>
<dbReference type="InterPro" id="IPR042235">
    <property type="entry name" value="ZP-C_dom"/>
</dbReference>
<feature type="domain" description="SRCR" evidence="4">
    <location>
        <begin position="1"/>
        <end position="69"/>
    </location>
</feature>
<feature type="disulfide bond" evidence="3">
    <location>
        <begin position="36"/>
        <end position="46"/>
    </location>
</feature>
<comment type="caution">
    <text evidence="3">Lacks conserved residue(s) required for the propagation of feature annotation.</text>
</comment>
<gene>
    <name evidence="5" type="ORF">ECPE_LOCUS4825</name>
</gene>
<dbReference type="OrthoDB" id="6286334at2759"/>
<sequence length="322" mass="34775">MTSMGYRDNLQYAYPVLYSFGVANESVPIHLARISCPADAVDLNSCQLGGGWGSVAGCTHTMDVGVQCGPVAYSTKSPLYNPDLTCNHTHATVRYVKSENPDLTTSMIKLFGDVPTGCQFRVAETDSYVEAYIPLDGCGGSLSLSNESTIAIRLELIRHYMAPQSGIISQLPVRFGVTCLIPRDYRIQSDPLVAPELIADLLGGTSGVAASLKMFRDPHCAVYDGLTVVPLSPNEVGFTFSAFYLGQAGAVVPVPTNLYLHCDTRVCHVNETSSSCTQFCRKPIVKGDSSLVKIRRKRDDSAVIRRQNIPVTEGPVLVGDTD</sequence>
<keyword evidence="2 3" id="KW-1015">Disulfide bond</keyword>
<dbReference type="InterPro" id="IPR036772">
    <property type="entry name" value="SRCR-like_dom_sf"/>
</dbReference>
<dbReference type="EMBL" id="UZAN01041674">
    <property type="protein sequence ID" value="VDP73738.1"/>
    <property type="molecule type" value="Genomic_DNA"/>
</dbReference>
<dbReference type="InterPro" id="IPR001190">
    <property type="entry name" value="SRCR"/>
</dbReference>
<evidence type="ECO:0000256" key="2">
    <source>
        <dbReference type="ARBA" id="ARBA00023157"/>
    </source>
</evidence>